<dbReference type="AlphaFoldDB" id="D8LXE6"/>
<keyword evidence="1" id="KW-0808">Transferase</keyword>
<dbReference type="PANTHER" id="PTHR45670">
    <property type="entry name" value="E3 UBIQUITIN-PROTEIN LIGASE TRIP12"/>
    <property type="match status" value="1"/>
</dbReference>
<dbReference type="InterPro" id="IPR045322">
    <property type="entry name" value="HECTD1/TRIP12-like"/>
</dbReference>
<dbReference type="GO" id="GO:0000209">
    <property type="term" value="P:protein polyubiquitination"/>
    <property type="evidence" value="ECO:0007669"/>
    <property type="project" value="TreeGrafter"/>
</dbReference>
<dbReference type="GO" id="GO:0043161">
    <property type="term" value="P:proteasome-mediated ubiquitin-dependent protein catabolic process"/>
    <property type="evidence" value="ECO:0007669"/>
    <property type="project" value="TreeGrafter"/>
</dbReference>
<keyword evidence="2 3" id="KW-0833">Ubl conjugation pathway</keyword>
<dbReference type="InterPro" id="IPR000569">
    <property type="entry name" value="HECT_dom"/>
</dbReference>
<dbReference type="PROSITE" id="PS50237">
    <property type="entry name" value="HECT"/>
    <property type="match status" value="1"/>
</dbReference>
<dbReference type="OrthoDB" id="271273at2759"/>
<dbReference type="GO" id="GO:0061630">
    <property type="term" value="F:ubiquitin protein ligase activity"/>
    <property type="evidence" value="ECO:0007669"/>
    <property type="project" value="InterPro"/>
</dbReference>
<dbReference type="Proteomes" id="UP000008312">
    <property type="component" value="Unassembled WGS sequence"/>
</dbReference>
<evidence type="ECO:0000259" key="4">
    <source>
        <dbReference type="PROSITE" id="PS50237"/>
    </source>
</evidence>
<accession>D8LXE6</accession>
<evidence type="ECO:0000313" key="6">
    <source>
        <dbReference type="Proteomes" id="UP000008312"/>
    </source>
</evidence>
<keyword evidence="6" id="KW-1185">Reference proteome</keyword>
<dbReference type="RefSeq" id="XP_012894989.1">
    <property type="nucleotide sequence ID" value="XM_013039535.1"/>
</dbReference>
<dbReference type="PANTHER" id="PTHR45670:SF1">
    <property type="entry name" value="E3 UBIQUITIN-PROTEIN LIGASE HECTD1"/>
    <property type="match status" value="1"/>
</dbReference>
<reference evidence="5" key="1">
    <citation type="submission" date="2010-02" db="EMBL/GenBank/DDBJ databases">
        <title>Sequencing and annotation of the Blastocystis hominis genome.</title>
        <authorList>
            <person name="Wincker P."/>
        </authorList>
    </citation>
    <scope>NUCLEOTIDE SEQUENCE</scope>
    <source>
        <strain evidence="5">Singapore isolate B</strain>
    </source>
</reference>
<organism evidence="5">
    <name type="scientific">Blastocystis hominis</name>
    <dbReference type="NCBI Taxonomy" id="12968"/>
    <lineage>
        <taxon>Eukaryota</taxon>
        <taxon>Sar</taxon>
        <taxon>Stramenopiles</taxon>
        <taxon>Bigyra</taxon>
        <taxon>Opalozoa</taxon>
        <taxon>Opalinata</taxon>
        <taxon>Blastocystidae</taxon>
        <taxon>Blastocystis</taxon>
    </lineage>
</organism>
<name>D8LXE6_BLAHO</name>
<evidence type="ECO:0000256" key="2">
    <source>
        <dbReference type="ARBA" id="ARBA00022786"/>
    </source>
</evidence>
<sequence>MNTQSILQLESCHLAREVAFPFEPQFMTGDLFPAPIDSIQDIEAYESVFFSIGTLIGFCLKHSIPVELPLHPLFIDYIQRGYSDITNLNDAKSRIDRFGRSSLQSLFSFVSHLQDVDSYGFDSTLPGYPFISLLDESEVTSESYCNWLLRVADSLVGSGIRKAVELVRGGIAWMMDVHSLAMFSIQEISEMLLGNAPMWTNETIDSLFVFNASESALESVNWLKEIVLEMSNTQKEQFLMFVTGQRRMNADSSKLHVEFVDGNESSLPTSMTNPKKNSGRNSFKLSKMVTNIF</sequence>
<dbReference type="GeneID" id="24922336"/>
<dbReference type="Gene3D" id="3.30.2410.10">
    <property type="entry name" value="Hect, E3 ligase catalytic domain"/>
    <property type="match status" value="1"/>
</dbReference>
<dbReference type="InParanoid" id="D8LXE6"/>
<dbReference type="InterPro" id="IPR035983">
    <property type="entry name" value="Hect_E3_ubiquitin_ligase"/>
</dbReference>
<protein>
    <recommendedName>
        <fullName evidence="4">HECT domain-containing protein</fullName>
    </recommendedName>
</protein>
<feature type="domain" description="HECT" evidence="4">
    <location>
        <begin position="20"/>
        <end position="272"/>
    </location>
</feature>
<evidence type="ECO:0000256" key="1">
    <source>
        <dbReference type="ARBA" id="ARBA00022679"/>
    </source>
</evidence>
<proteinExistence type="predicted"/>
<evidence type="ECO:0000256" key="3">
    <source>
        <dbReference type="PROSITE-ProRule" id="PRU00104"/>
    </source>
</evidence>
<dbReference type="Pfam" id="PF00632">
    <property type="entry name" value="HECT"/>
    <property type="match status" value="1"/>
</dbReference>
<evidence type="ECO:0000313" key="5">
    <source>
        <dbReference type="EMBL" id="CBK20941.2"/>
    </source>
</evidence>
<dbReference type="EMBL" id="FN668639">
    <property type="protein sequence ID" value="CBK20941.2"/>
    <property type="molecule type" value="Genomic_DNA"/>
</dbReference>
<dbReference type="SMART" id="SM00119">
    <property type="entry name" value="HECTc"/>
    <property type="match status" value="1"/>
</dbReference>
<gene>
    <name evidence="5" type="ORF">GSBLH_T00006211001</name>
</gene>
<comment type="caution">
    <text evidence="3">Lacks conserved residue(s) required for the propagation of feature annotation.</text>
</comment>
<dbReference type="SUPFAM" id="SSF56204">
    <property type="entry name" value="Hect, E3 ligase catalytic domain"/>
    <property type="match status" value="1"/>
</dbReference>